<keyword evidence="4" id="KW-0238">DNA-binding</keyword>
<comment type="similarity">
    <text evidence="1">Belongs to the sigma-70 factor family. ECF subfamily.</text>
</comment>
<evidence type="ECO:0000256" key="2">
    <source>
        <dbReference type="ARBA" id="ARBA00023015"/>
    </source>
</evidence>
<dbReference type="InterPro" id="IPR013325">
    <property type="entry name" value="RNA_pol_sigma_r2"/>
</dbReference>
<dbReference type="GO" id="GO:0016987">
    <property type="term" value="F:sigma factor activity"/>
    <property type="evidence" value="ECO:0007669"/>
    <property type="project" value="UniProtKB-KW"/>
</dbReference>
<dbReference type="InterPro" id="IPR007627">
    <property type="entry name" value="RNA_pol_sigma70_r2"/>
</dbReference>
<organism evidence="8 9">
    <name type="scientific">Streptomyces qaidamensis</name>
    <dbReference type="NCBI Taxonomy" id="1783515"/>
    <lineage>
        <taxon>Bacteria</taxon>
        <taxon>Bacillati</taxon>
        <taxon>Actinomycetota</taxon>
        <taxon>Actinomycetes</taxon>
        <taxon>Kitasatosporales</taxon>
        <taxon>Streptomycetaceae</taxon>
        <taxon>Streptomyces</taxon>
        <taxon>Streptomyces aurantiacus group</taxon>
    </lineage>
</organism>
<reference evidence="9" key="1">
    <citation type="submission" date="2016-04" db="EMBL/GenBank/DDBJ databases">
        <authorList>
            <person name="Zhang B."/>
        </authorList>
    </citation>
    <scope>NUCLEOTIDE SEQUENCE [LARGE SCALE GENOMIC DNA]</scope>
    <source>
        <strain evidence="9">S10</strain>
    </source>
</reference>
<evidence type="ECO:0000313" key="9">
    <source>
        <dbReference type="Proteomes" id="UP000076096"/>
    </source>
</evidence>
<dbReference type="Proteomes" id="UP000076096">
    <property type="component" value="Chromosome"/>
</dbReference>
<dbReference type="NCBIfam" id="TIGR02937">
    <property type="entry name" value="sigma70-ECF"/>
    <property type="match status" value="1"/>
</dbReference>
<evidence type="ECO:0008006" key="10">
    <source>
        <dbReference type="Google" id="ProtNLM"/>
    </source>
</evidence>
<keyword evidence="9" id="KW-1185">Reference proteome</keyword>
<dbReference type="InterPro" id="IPR013324">
    <property type="entry name" value="RNA_pol_sigma_r3/r4-like"/>
</dbReference>
<dbReference type="GO" id="GO:0006352">
    <property type="term" value="P:DNA-templated transcription initiation"/>
    <property type="evidence" value="ECO:0007669"/>
    <property type="project" value="InterPro"/>
</dbReference>
<dbReference type="KEGG" id="stsi:A4E84_20460"/>
<feature type="domain" description="RNA polymerase sigma-70 region 4" evidence="7">
    <location>
        <begin position="140"/>
        <end position="188"/>
    </location>
</feature>
<name>A0A143C2E8_9ACTN</name>
<proteinExistence type="inferred from homology"/>
<dbReference type="Pfam" id="PF04542">
    <property type="entry name" value="Sigma70_r2"/>
    <property type="match status" value="1"/>
</dbReference>
<evidence type="ECO:0000313" key="8">
    <source>
        <dbReference type="EMBL" id="AMW11657.1"/>
    </source>
</evidence>
<dbReference type="SUPFAM" id="SSF88659">
    <property type="entry name" value="Sigma3 and sigma4 domains of RNA polymerase sigma factors"/>
    <property type="match status" value="1"/>
</dbReference>
<dbReference type="InterPro" id="IPR039425">
    <property type="entry name" value="RNA_pol_sigma-70-like"/>
</dbReference>
<evidence type="ECO:0000256" key="3">
    <source>
        <dbReference type="ARBA" id="ARBA00023082"/>
    </source>
</evidence>
<dbReference type="AlphaFoldDB" id="A0A143C2E8"/>
<dbReference type="InterPro" id="IPR014284">
    <property type="entry name" value="RNA_pol_sigma-70_dom"/>
</dbReference>
<evidence type="ECO:0000256" key="4">
    <source>
        <dbReference type="ARBA" id="ARBA00023125"/>
    </source>
</evidence>
<dbReference type="STRING" id="1783515.A4E84_20460"/>
<dbReference type="InterPro" id="IPR007630">
    <property type="entry name" value="RNA_pol_sigma70_r4"/>
</dbReference>
<keyword evidence="2" id="KW-0805">Transcription regulation</keyword>
<dbReference type="Gene3D" id="1.10.1740.10">
    <property type="match status" value="1"/>
</dbReference>
<evidence type="ECO:0000256" key="1">
    <source>
        <dbReference type="ARBA" id="ARBA00010641"/>
    </source>
</evidence>
<dbReference type="Pfam" id="PF04545">
    <property type="entry name" value="Sigma70_r4"/>
    <property type="match status" value="1"/>
</dbReference>
<accession>A0A143C2E8</accession>
<sequence>MPHKVNGKVRAGGAELVAQACAGDRTAFAALYAQHYDDVFGFLYNRTRGDRTLAEDLTQDVFLRALRRLETFNSPRSSGFAGWLMVIARNIYLDHVKLARTRLETPVSEMADGDRRDRSAEASALRELDIAEAAESVEAALAALNPYQRECVRLRFLEGLSVPETAARLGKGIGATKTVQFRALQQMRNALAPEAVAA</sequence>
<dbReference type="PANTHER" id="PTHR43133">
    <property type="entry name" value="RNA POLYMERASE ECF-TYPE SIGMA FACTO"/>
    <property type="match status" value="1"/>
</dbReference>
<dbReference type="PANTHER" id="PTHR43133:SF57">
    <property type="entry name" value="RNA POLYMERASE SIGMA-70 FACTOR"/>
    <property type="match status" value="1"/>
</dbReference>
<dbReference type="Gene3D" id="1.10.10.10">
    <property type="entry name" value="Winged helix-like DNA-binding domain superfamily/Winged helix DNA-binding domain"/>
    <property type="match status" value="1"/>
</dbReference>
<evidence type="ECO:0000256" key="5">
    <source>
        <dbReference type="ARBA" id="ARBA00023163"/>
    </source>
</evidence>
<dbReference type="SUPFAM" id="SSF88946">
    <property type="entry name" value="Sigma2 domain of RNA polymerase sigma factors"/>
    <property type="match status" value="1"/>
</dbReference>
<protein>
    <recommendedName>
        <fullName evidence="10">RNA polymerase subunit sigma-24</fullName>
    </recommendedName>
</protein>
<gene>
    <name evidence="8" type="ORF">A4E84_20460</name>
</gene>
<keyword evidence="3" id="KW-0731">Sigma factor</keyword>
<dbReference type="EMBL" id="CP015098">
    <property type="protein sequence ID" value="AMW11657.1"/>
    <property type="molecule type" value="Genomic_DNA"/>
</dbReference>
<dbReference type="InterPro" id="IPR036388">
    <property type="entry name" value="WH-like_DNA-bd_sf"/>
</dbReference>
<dbReference type="GO" id="GO:0003677">
    <property type="term" value="F:DNA binding"/>
    <property type="evidence" value="ECO:0007669"/>
    <property type="project" value="UniProtKB-KW"/>
</dbReference>
<keyword evidence="5" id="KW-0804">Transcription</keyword>
<dbReference type="RefSeq" id="WP_062927971.1">
    <property type="nucleotide sequence ID" value="NZ_CP015098.1"/>
</dbReference>
<dbReference type="CDD" id="cd06171">
    <property type="entry name" value="Sigma70_r4"/>
    <property type="match status" value="1"/>
</dbReference>
<feature type="domain" description="RNA polymerase sigma-70 region 2" evidence="6">
    <location>
        <begin position="31"/>
        <end position="97"/>
    </location>
</feature>
<evidence type="ECO:0000259" key="6">
    <source>
        <dbReference type="Pfam" id="PF04542"/>
    </source>
</evidence>
<evidence type="ECO:0000259" key="7">
    <source>
        <dbReference type="Pfam" id="PF04545"/>
    </source>
</evidence>